<dbReference type="CDD" id="cd06558">
    <property type="entry name" value="crotonase-like"/>
    <property type="match status" value="1"/>
</dbReference>
<dbReference type="NCBIfam" id="NF004858">
    <property type="entry name" value="PRK06213.1"/>
    <property type="match status" value="1"/>
</dbReference>
<dbReference type="InterPro" id="IPR029045">
    <property type="entry name" value="ClpP/crotonase-like_dom_sf"/>
</dbReference>
<proteinExistence type="predicted"/>
<dbReference type="PANTHER" id="PTHR11941">
    <property type="entry name" value="ENOYL-COA HYDRATASE-RELATED"/>
    <property type="match status" value="1"/>
</dbReference>
<dbReference type="InterPro" id="IPR001753">
    <property type="entry name" value="Enoyl-CoA_hydra/iso"/>
</dbReference>
<evidence type="ECO:0008006" key="2">
    <source>
        <dbReference type="Google" id="ProtNLM"/>
    </source>
</evidence>
<gene>
    <name evidence="1" type="ORF">METZ01_LOCUS5659</name>
</gene>
<protein>
    <recommendedName>
        <fullName evidence="2">Enoyl-CoA hydratase</fullName>
    </recommendedName>
</protein>
<evidence type="ECO:0000313" key="1">
    <source>
        <dbReference type="EMBL" id="SUZ52805.1"/>
    </source>
</evidence>
<organism evidence="1">
    <name type="scientific">marine metagenome</name>
    <dbReference type="NCBI Taxonomy" id="408172"/>
    <lineage>
        <taxon>unclassified sequences</taxon>
        <taxon>metagenomes</taxon>
        <taxon>ecological metagenomes</taxon>
    </lineage>
</organism>
<dbReference type="EMBL" id="UINC01000296">
    <property type="protein sequence ID" value="SUZ52805.1"/>
    <property type="molecule type" value="Genomic_DNA"/>
</dbReference>
<accession>A0A381NE14</accession>
<reference evidence="1" key="1">
    <citation type="submission" date="2018-05" db="EMBL/GenBank/DDBJ databases">
        <authorList>
            <person name="Lanie J.A."/>
            <person name="Ng W.-L."/>
            <person name="Kazmierczak K.M."/>
            <person name="Andrzejewski T.M."/>
            <person name="Davidsen T.M."/>
            <person name="Wayne K.J."/>
            <person name="Tettelin H."/>
            <person name="Glass J.I."/>
            <person name="Rusch D."/>
            <person name="Podicherti R."/>
            <person name="Tsui H.-C.T."/>
            <person name="Winkler M.E."/>
        </authorList>
    </citation>
    <scope>NUCLEOTIDE SEQUENCE</scope>
</reference>
<name>A0A381NE14_9ZZZZ</name>
<dbReference type="SUPFAM" id="SSF52096">
    <property type="entry name" value="ClpP/crotonase"/>
    <property type="match status" value="1"/>
</dbReference>
<sequence length="238" mass="24856">MNDTGPTASPVTVRRDGDVAVIDLDDGKANALGHVAIAALLAALDAVDADGADAVVLAGRPGRFSAGFDLKVMQSGPEEARRMLAAGVDLFLRTYMFPRPVVAACTGHAIAAGAIILMSTDLRVGAAGDFRIGLPEVTIGMPLPFFATELARDRISKRHLSQVFLGRMYDPEAATDAGFLDQVVDADAVVDAAVDRARTLTGVSRGGLRRTRVTSRGAVAEAIRAGLDDDLSHFSVEG</sequence>
<dbReference type="GO" id="GO:0006635">
    <property type="term" value="P:fatty acid beta-oxidation"/>
    <property type="evidence" value="ECO:0007669"/>
    <property type="project" value="TreeGrafter"/>
</dbReference>
<dbReference type="PANTHER" id="PTHR11941:SF54">
    <property type="entry name" value="ENOYL-COA HYDRATASE, MITOCHONDRIAL"/>
    <property type="match status" value="1"/>
</dbReference>
<dbReference type="AlphaFoldDB" id="A0A381NE14"/>
<dbReference type="Gene3D" id="3.90.226.10">
    <property type="entry name" value="2-enoyl-CoA Hydratase, Chain A, domain 1"/>
    <property type="match status" value="1"/>
</dbReference>
<dbReference type="Pfam" id="PF00378">
    <property type="entry name" value="ECH_1"/>
    <property type="match status" value="1"/>
</dbReference>
<dbReference type="GO" id="GO:0003824">
    <property type="term" value="F:catalytic activity"/>
    <property type="evidence" value="ECO:0007669"/>
    <property type="project" value="UniProtKB-ARBA"/>
</dbReference>